<comment type="similarity">
    <text evidence="1">Belongs to the UPF0065 (bug) family.</text>
</comment>
<feature type="signal peptide" evidence="2">
    <location>
        <begin position="1"/>
        <end position="27"/>
    </location>
</feature>
<dbReference type="InterPro" id="IPR042100">
    <property type="entry name" value="Bug_dom1"/>
</dbReference>
<accession>A0A446C1Y3</accession>
<dbReference type="Proteomes" id="UP000289184">
    <property type="component" value="Unassembled WGS sequence"/>
</dbReference>
<dbReference type="SUPFAM" id="SSF53850">
    <property type="entry name" value="Periplasmic binding protein-like II"/>
    <property type="match status" value="1"/>
</dbReference>
<keyword evidence="2" id="KW-0732">Signal</keyword>
<dbReference type="CDD" id="cd07012">
    <property type="entry name" value="PBP2_Bug_TTT"/>
    <property type="match status" value="1"/>
</dbReference>
<reference evidence="3 4" key="1">
    <citation type="submission" date="2018-07" db="EMBL/GenBank/DDBJ databases">
        <authorList>
            <person name="Peeters C."/>
        </authorList>
    </citation>
    <scope>NUCLEOTIDE SEQUENCE [LARGE SCALE GENOMIC DNA]</scope>
    <source>
        <strain evidence="3 4">LMG 3411</strain>
    </source>
</reference>
<dbReference type="Gene3D" id="3.40.190.10">
    <property type="entry name" value="Periplasmic binding protein-like II"/>
    <property type="match status" value="1"/>
</dbReference>
<evidence type="ECO:0000313" key="4">
    <source>
        <dbReference type="Proteomes" id="UP000289184"/>
    </source>
</evidence>
<dbReference type="EMBL" id="UFQB01000001">
    <property type="protein sequence ID" value="SSW61690.1"/>
    <property type="molecule type" value="Genomic_DNA"/>
</dbReference>
<gene>
    <name evidence="3" type="ORF">AGI3411_00017</name>
</gene>
<feature type="chain" id="PRO_5019107248" description="Tripartite tricarboxylate transporter family receptor" evidence="2">
    <location>
        <begin position="28"/>
        <end position="326"/>
    </location>
</feature>
<dbReference type="PANTHER" id="PTHR42928:SF5">
    <property type="entry name" value="BLR1237 PROTEIN"/>
    <property type="match status" value="1"/>
</dbReference>
<organism evidence="3 4">
    <name type="scientific">Achromobacter agilis</name>
    <dbReference type="NCBI Taxonomy" id="1353888"/>
    <lineage>
        <taxon>Bacteria</taxon>
        <taxon>Pseudomonadati</taxon>
        <taxon>Pseudomonadota</taxon>
        <taxon>Betaproteobacteria</taxon>
        <taxon>Burkholderiales</taxon>
        <taxon>Alcaligenaceae</taxon>
        <taxon>Achromobacter</taxon>
    </lineage>
</organism>
<dbReference type="OrthoDB" id="8678477at2"/>
<dbReference type="PIRSF" id="PIRSF017082">
    <property type="entry name" value="YflP"/>
    <property type="match status" value="1"/>
</dbReference>
<dbReference type="PANTHER" id="PTHR42928">
    <property type="entry name" value="TRICARBOXYLATE-BINDING PROTEIN"/>
    <property type="match status" value="1"/>
</dbReference>
<protein>
    <recommendedName>
        <fullName evidence="5">Tripartite tricarboxylate transporter family receptor</fullName>
    </recommendedName>
</protein>
<dbReference type="AlphaFoldDB" id="A0A446C1Y3"/>
<evidence type="ECO:0000256" key="2">
    <source>
        <dbReference type="SAM" id="SignalP"/>
    </source>
</evidence>
<evidence type="ECO:0008006" key="5">
    <source>
        <dbReference type="Google" id="ProtNLM"/>
    </source>
</evidence>
<dbReference type="InterPro" id="IPR005064">
    <property type="entry name" value="BUG"/>
</dbReference>
<dbReference type="RefSeq" id="WP_129525422.1">
    <property type="nucleotide sequence ID" value="NZ_UFQB01000001.1"/>
</dbReference>
<sequence length="326" mass="33950">MFKGIVQCVLLAATLAGVSAVPAPAVAAGYPDRPIRWLVPFSAGGGSDIATRIVARHVGDTLGQTVVVENRPGAATIVAAQETARAAPDGYTVLTAGMSTLALNPWLYGKLPYDPQKDLAPVSTLVALPIVLVVAPDSPLHTLADVKAYLKREQPGSYASLGVGSPHHLAMELFLDTIHGRATAIPYKGTPPALQDVASGVVPMMMADLAAARPLIQAGRLRAIAVPAAKRSLQLPDVPTFAEAGGPAFEAAAWQGVVAPAGTPPDVVETLSRAIVQALRSPDVVKQLTLQGMEPTGSSPQAFTGYAHDEYERWGAVIRSKRISAE</sequence>
<dbReference type="Gene3D" id="3.40.190.150">
    <property type="entry name" value="Bordetella uptake gene, domain 1"/>
    <property type="match status" value="1"/>
</dbReference>
<evidence type="ECO:0000313" key="3">
    <source>
        <dbReference type="EMBL" id="SSW61690.1"/>
    </source>
</evidence>
<name>A0A446C1Y3_9BURK</name>
<evidence type="ECO:0000256" key="1">
    <source>
        <dbReference type="ARBA" id="ARBA00006987"/>
    </source>
</evidence>
<keyword evidence="4" id="KW-1185">Reference proteome</keyword>
<proteinExistence type="inferred from homology"/>
<dbReference type="Pfam" id="PF03401">
    <property type="entry name" value="TctC"/>
    <property type="match status" value="1"/>
</dbReference>